<gene>
    <name evidence="2" type="ORF">MELIAE_LOCUS12125</name>
</gene>
<reference evidence="2" key="1">
    <citation type="submission" date="2021-12" db="EMBL/GenBank/DDBJ databases">
        <authorList>
            <person name="King R."/>
        </authorList>
    </citation>
    <scope>NUCLEOTIDE SEQUENCE</scope>
</reference>
<sequence>MSIISSTDASDDVEFEDLPDPYHVSDDEDPYYIPTQKCKKQKRIKDFLTINLPSTSTSKVAVSEPAPESSDQLTTNIKSSCLLDGKFFEVISQIRFVFEISTLTQCVKVLSKRLIYFIFKKNIVLIYYKTNRSTAVRRIDQLHSNMCHDIKEKLKDTDYVCTTTDIWSSKSRSFLGVTCHWLDENLTRHSAALACKRFEGTHSYDRIADILDEINKSFNLSANKIMATITDNGSNFVKCFKEFGLINNTSYTPADDDFNLPPTNDEIDSDIYPDFNFNETVFDESNAERGHRLWNKAGRPKSSEIIKNLLGHTFSIPGVTRWNSLYDAVQKILKSKEKLPLLCERLMIAPFRENEILFLEEYIQIMKPLAETLDFLQGEENTYYGYLLPSIVSMRTKMQKLKLSNEIEQLLRPLDFIIDSIDRRFAFLLTLKKESRTAVIAAVLCPRFKIRWYNVFKNTEISTTSKEIQSWVIEAIEASISEAGFKTPEKQIYNDNDPFFDFKEDTESFSSSAGNLLVDAKAKSQSELELLKYLNDQRTSLSMLDDYKYIKIVFRKYNTILPSSAPVERLFSFAQIINAPRRHALSDSNFEKLVTLKANKF</sequence>
<evidence type="ECO:0008006" key="4">
    <source>
        <dbReference type="Google" id="ProtNLM"/>
    </source>
</evidence>
<dbReference type="EMBL" id="OV121139">
    <property type="protein sequence ID" value="CAH0563140.1"/>
    <property type="molecule type" value="Genomic_DNA"/>
</dbReference>
<evidence type="ECO:0000313" key="2">
    <source>
        <dbReference type="EMBL" id="CAH0563140.1"/>
    </source>
</evidence>
<proteinExistence type="predicted"/>
<dbReference type="PANTHER" id="PTHR47501">
    <property type="entry name" value="TRANSPOSASE-RELATED"/>
    <property type="match status" value="1"/>
</dbReference>
<feature type="compositionally biased region" description="Acidic residues" evidence="1">
    <location>
        <begin position="9"/>
        <end position="19"/>
    </location>
</feature>
<protein>
    <recommendedName>
        <fullName evidence="4">Transposase</fullName>
    </recommendedName>
</protein>
<feature type="region of interest" description="Disordered" evidence="1">
    <location>
        <begin position="1"/>
        <end position="27"/>
    </location>
</feature>
<keyword evidence="3" id="KW-1185">Reference proteome</keyword>
<evidence type="ECO:0000313" key="3">
    <source>
        <dbReference type="Proteomes" id="UP001154078"/>
    </source>
</evidence>
<dbReference type="InterPro" id="IPR012337">
    <property type="entry name" value="RNaseH-like_sf"/>
</dbReference>
<dbReference type="PANTHER" id="PTHR47501:SF5">
    <property type="entry name" value="HAT C-TERMINAL DIMERISATION DOMAIN-CONTAINING PROTEIN"/>
    <property type="match status" value="1"/>
</dbReference>
<dbReference type="AlphaFoldDB" id="A0A9P0BHC4"/>
<name>A0A9P0BHC4_BRAAE</name>
<accession>A0A9P0BHC4</accession>
<dbReference type="Proteomes" id="UP001154078">
    <property type="component" value="Chromosome 8"/>
</dbReference>
<organism evidence="2 3">
    <name type="scientific">Brassicogethes aeneus</name>
    <name type="common">Rape pollen beetle</name>
    <name type="synonym">Meligethes aeneus</name>
    <dbReference type="NCBI Taxonomy" id="1431903"/>
    <lineage>
        <taxon>Eukaryota</taxon>
        <taxon>Metazoa</taxon>
        <taxon>Ecdysozoa</taxon>
        <taxon>Arthropoda</taxon>
        <taxon>Hexapoda</taxon>
        <taxon>Insecta</taxon>
        <taxon>Pterygota</taxon>
        <taxon>Neoptera</taxon>
        <taxon>Endopterygota</taxon>
        <taxon>Coleoptera</taxon>
        <taxon>Polyphaga</taxon>
        <taxon>Cucujiformia</taxon>
        <taxon>Nitidulidae</taxon>
        <taxon>Meligethinae</taxon>
        <taxon>Brassicogethes</taxon>
    </lineage>
</organism>
<evidence type="ECO:0000256" key="1">
    <source>
        <dbReference type="SAM" id="MobiDB-lite"/>
    </source>
</evidence>
<dbReference type="SUPFAM" id="SSF53098">
    <property type="entry name" value="Ribonuclease H-like"/>
    <property type="match status" value="1"/>
</dbReference>
<dbReference type="OrthoDB" id="8912104at2759"/>